<dbReference type="Gene3D" id="1.25.40.10">
    <property type="entry name" value="Tetratricopeptide repeat domain"/>
    <property type="match status" value="6"/>
</dbReference>
<dbReference type="Pfam" id="PF13041">
    <property type="entry name" value="PPR_2"/>
    <property type="match status" value="5"/>
</dbReference>
<feature type="repeat" description="PPR" evidence="2">
    <location>
        <begin position="242"/>
        <end position="276"/>
    </location>
</feature>
<dbReference type="FunFam" id="1.25.40.10:FF:000344">
    <property type="entry name" value="Pentatricopeptide repeat-containing protein"/>
    <property type="match status" value="1"/>
</dbReference>
<feature type="repeat" description="PPR" evidence="2">
    <location>
        <begin position="650"/>
        <end position="684"/>
    </location>
</feature>
<comment type="caution">
    <text evidence="3">The sequence shown here is derived from an EMBL/GenBank/DDBJ whole genome shotgun (WGS) entry which is preliminary data.</text>
</comment>
<dbReference type="EMBL" id="JABFUD020000005">
    <property type="protein sequence ID" value="KAI5080205.1"/>
    <property type="molecule type" value="Genomic_DNA"/>
</dbReference>
<dbReference type="NCBIfam" id="TIGR00756">
    <property type="entry name" value="PPR"/>
    <property type="match status" value="5"/>
</dbReference>
<dbReference type="FunFam" id="1.25.40.10:FF:000381">
    <property type="entry name" value="Pentatricopeptide repeat-containing protein"/>
    <property type="match status" value="1"/>
</dbReference>
<evidence type="ECO:0000256" key="1">
    <source>
        <dbReference type="ARBA" id="ARBA00022737"/>
    </source>
</evidence>
<dbReference type="AlphaFoldDB" id="A0A9D4V5I9"/>
<dbReference type="Pfam" id="PF01535">
    <property type="entry name" value="PPR"/>
    <property type="match status" value="5"/>
</dbReference>
<feature type="repeat" description="PPR" evidence="2">
    <location>
        <begin position="548"/>
        <end position="582"/>
    </location>
</feature>
<dbReference type="InterPro" id="IPR011990">
    <property type="entry name" value="TPR-like_helical_dom_sf"/>
</dbReference>
<accession>A0A9D4V5I9</accession>
<evidence type="ECO:0000256" key="2">
    <source>
        <dbReference type="PROSITE-ProRule" id="PRU00708"/>
    </source>
</evidence>
<organism evidence="3 4">
    <name type="scientific">Adiantum capillus-veneris</name>
    <name type="common">Maidenhair fern</name>
    <dbReference type="NCBI Taxonomy" id="13818"/>
    <lineage>
        <taxon>Eukaryota</taxon>
        <taxon>Viridiplantae</taxon>
        <taxon>Streptophyta</taxon>
        <taxon>Embryophyta</taxon>
        <taxon>Tracheophyta</taxon>
        <taxon>Polypodiopsida</taxon>
        <taxon>Polypodiidae</taxon>
        <taxon>Polypodiales</taxon>
        <taxon>Pteridineae</taxon>
        <taxon>Pteridaceae</taxon>
        <taxon>Vittarioideae</taxon>
        <taxon>Adiantum</taxon>
    </lineage>
</organism>
<dbReference type="FunFam" id="1.25.40.10:FF:000031">
    <property type="entry name" value="Pentatricopeptide repeat-containing protein mitochondrial"/>
    <property type="match status" value="1"/>
</dbReference>
<dbReference type="InterPro" id="IPR002885">
    <property type="entry name" value="PPR_rpt"/>
</dbReference>
<dbReference type="FunFam" id="1.25.40.10:FF:000158">
    <property type="entry name" value="pentatricopeptide repeat-containing protein At2g33680"/>
    <property type="match status" value="1"/>
</dbReference>
<dbReference type="PANTHER" id="PTHR47928:SF146">
    <property type="entry name" value="DYW DOMAIN-CONTAINING PROTEIN"/>
    <property type="match status" value="1"/>
</dbReference>
<dbReference type="PANTHER" id="PTHR47928">
    <property type="entry name" value="REPEAT-CONTAINING PROTEIN, PUTATIVE-RELATED"/>
    <property type="match status" value="1"/>
</dbReference>
<feature type="repeat" description="PPR" evidence="2">
    <location>
        <begin position="446"/>
        <end position="480"/>
    </location>
</feature>
<feature type="repeat" description="PPR" evidence="2">
    <location>
        <begin position="753"/>
        <end position="787"/>
    </location>
</feature>
<proteinExistence type="predicted"/>
<gene>
    <name evidence="3" type="ORF">GOP47_0005684</name>
</gene>
<dbReference type="OrthoDB" id="10375433at2759"/>
<dbReference type="PROSITE" id="PS51375">
    <property type="entry name" value="PPR"/>
    <property type="match status" value="7"/>
</dbReference>
<dbReference type="GO" id="GO:0009451">
    <property type="term" value="P:RNA modification"/>
    <property type="evidence" value="ECO:0007669"/>
    <property type="project" value="UniProtKB-ARBA"/>
</dbReference>
<evidence type="ECO:0008006" key="5">
    <source>
        <dbReference type="Google" id="ProtNLM"/>
    </source>
</evidence>
<feature type="repeat" description="PPR" evidence="2">
    <location>
        <begin position="344"/>
        <end position="378"/>
    </location>
</feature>
<evidence type="ECO:0000313" key="4">
    <source>
        <dbReference type="Proteomes" id="UP000886520"/>
    </source>
</evidence>
<dbReference type="GO" id="GO:0048731">
    <property type="term" value="P:system development"/>
    <property type="evidence" value="ECO:0007669"/>
    <property type="project" value="UniProtKB-ARBA"/>
</dbReference>
<sequence length="793" mass="86952">MHDRGDGSLSNQVVPLLAYAGKGTVTCRPLDTLVEQDHAKWNSIIIGHVNLNEPQKAIRLYHKVQKNLVMHLDKHAFVALLRACACVNDLDTGADIHAEVARMGLLRVDAFIACSLVMLYAGCGLLDVAASVFDAFPLKNAFLYNSLIGGYAECGHNDQVFDRFDEMKMKGVSPDAATYVCTLKACGNAKAVDKGQEIHAEIERQGLLRKNLIVGNSVVCMYTKCSFLETAQHVFYDLHTHDTVSWNTLISGYAEHGLGDEALKCFGQMQLEGNSPDAITCVCCLKVCGKMVAINKGQEIHAEVERLALLQANHYVGSTLVDMYGKCGLLAKAKEVFLRLPCQDVVAWNALLGCHAEYGNGEEVLTFLEDLHRVCISPDGLTFICCLKACGKLRAIDRGQDIHAEVEKRALLESDLLIGSSLVDMYAKCGCLAQAQHVFDRTSTRNLVSWNALIAGHTEHGHFDKALRIYEQMQLEGVFPDAATLVCTLKACGSIGATEQGRKLRVAIEGQGLLMRDILVGNALIDMYAKSGLLAAAQEVFDNLQVKDTVTWNALIAGYAVHNHGEKALDSFQKMRVAGVHANAVSFVCSLKACSSLGAFDSGRDLHIEIERLGLLEKDLVVGNNLVDMYARCGLLSLAKQVFDKLLGRDVVSWTALMAGYGRLGQSEKVFHSFDKMVGEGVKPNLVTFLVVLTACSRTSLFDRSQTYIEAMSIDHGLVPSLEHHTCIVDVFCRSGKLDAADMMLRKSVPFLDSVVWHALLDACRKWGNVEIAKRVFKNLVDSESNLKRDSIF</sequence>
<dbReference type="InterPro" id="IPR050421">
    <property type="entry name" value="PPR"/>
</dbReference>
<evidence type="ECO:0000313" key="3">
    <source>
        <dbReference type="EMBL" id="KAI5080205.1"/>
    </source>
</evidence>
<protein>
    <recommendedName>
        <fullName evidence="5">Pentatricopeptide repeat-containing protein</fullName>
    </recommendedName>
</protein>
<feature type="repeat" description="PPR" evidence="2">
    <location>
        <begin position="140"/>
        <end position="174"/>
    </location>
</feature>
<reference evidence="3 4" key="1">
    <citation type="submission" date="2021-01" db="EMBL/GenBank/DDBJ databases">
        <title>Adiantum capillus-veneris genome.</title>
        <authorList>
            <person name="Fang Y."/>
            <person name="Liao Q."/>
        </authorList>
    </citation>
    <scope>NUCLEOTIDE SEQUENCE [LARGE SCALE GENOMIC DNA]</scope>
    <source>
        <strain evidence="3">H3</strain>
        <tissue evidence="3">Leaf</tissue>
    </source>
</reference>
<keyword evidence="1" id="KW-0677">Repeat</keyword>
<dbReference type="Proteomes" id="UP000886520">
    <property type="component" value="Chromosome 5"/>
</dbReference>
<name>A0A9D4V5I9_ADICA</name>
<keyword evidence="4" id="KW-1185">Reference proteome</keyword>